<dbReference type="HOGENOM" id="CLU_092488_2_1_1"/>
<dbReference type="PANTHER" id="PTHR28523">
    <property type="entry name" value="CYTOCHROME C OXIDASE ASSEMBLY FACTOR 1"/>
    <property type="match status" value="1"/>
</dbReference>
<dbReference type="STRING" id="1071381.G8BT82"/>
<evidence type="ECO:0000313" key="2">
    <source>
        <dbReference type="Proteomes" id="UP000005666"/>
    </source>
</evidence>
<gene>
    <name evidence="1" type="primary">TPHA0E00130</name>
    <name evidence="1" type="ordered locus">TPHA_0E00130</name>
</gene>
<name>G8BT82_TETPH</name>
<dbReference type="PANTHER" id="PTHR28523:SF1">
    <property type="entry name" value="CYTOCHROME C OXIDASE ASSEMBLY FACTOR 1"/>
    <property type="match status" value="1"/>
</dbReference>
<keyword evidence="2" id="KW-1185">Reference proteome</keyword>
<dbReference type="Pfam" id="PF08695">
    <property type="entry name" value="Coa1"/>
    <property type="match status" value="1"/>
</dbReference>
<dbReference type="AlphaFoldDB" id="G8BT82"/>
<organism evidence="1 2">
    <name type="scientific">Tetrapisispora phaffii (strain ATCC 24235 / CBS 4417 / NBRC 1672 / NRRL Y-8282 / UCD 70-5)</name>
    <name type="common">Yeast</name>
    <name type="synonym">Fabospora phaffii</name>
    <dbReference type="NCBI Taxonomy" id="1071381"/>
    <lineage>
        <taxon>Eukaryota</taxon>
        <taxon>Fungi</taxon>
        <taxon>Dikarya</taxon>
        <taxon>Ascomycota</taxon>
        <taxon>Saccharomycotina</taxon>
        <taxon>Saccharomycetes</taxon>
        <taxon>Saccharomycetales</taxon>
        <taxon>Saccharomycetaceae</taxon>
        <taxon>Tetrapisispora</taxon>
    </lineage>
</organism>
<dbReference type="GO" id="GO:0005743">
    <property type="term" value="C:mitochondrial inner membrane"/>
    <property type="evidence" value="ECO:0007669"/>
    <property type="project" value="EnsemblFungi"/>
</dbReference>
<reference evidence="1 2" key="1">
    <citation type="journal article" date="2011" name="Proc. Natl. Acad. Sci. U.S.A.">
        <title>Evolutionary erosion of yeast sex chromosomes by mating-type switching accidents.</title>
        <authorList>
            <person name="Gordon J.L."/>
            <person name="Armisen D."/>
            <person name="Proux-Wera E."/>
            <person name="Oheigeartaigh S.S."/>
            <person name="Byrne K.P."/>
            <person name="Wolfe K.H."/>
        </authorList>
    </citation>
    <scope>NUCLEOTIDE SEQUENCE [LARGE SCALE GENOMIC DNA]</scope>
    <source>
        <strain evidence="2">ATCC 24235 / CBS 4417 / NBRC 1672 / NRRL Y-8282 / UCD 70-5</strain>
    </source>
</reference>
<dbReference type="eggNOG" id="ENOG502RZQV">
    <property type="taxonomic scope" value="Eukaryota"/>
</dbReference>
<accession>G8BT82</accession>
<dbReference type="Proteomes" id="UP000005666">
    <property type="component" value="Chromosome 5"/>
</dbReference>
<sequence>MLKITNKAITRNLLCLSSKRSIVFQATKLRSTISTVETEKIRKPITINDELPDPTEHQFRQRLGFVAFVLSVSSALGLLFNYEKTESPIVVNTIYYLRRSAKTREILGDNIEFDGLIPWVSGKLNQVQGKVNIKFHIKGSNNVVGTVRLVADRNNRDEEFLIHEWTLTVNGQKLDILSEIEGASI</sequence>
<dbReference type="OMA" id="EFLIHEW"/>
<dbReference type="GO" id="GO:0033617">
    <property type="term" value="P:mitochondrial respiratory chain complex IV assembly"/>
    <property type="evidence" value="ECO:0007669"/>
    <property type="project" value="EnsemblFungi"/>
</dbReference>
<evidence type="ECO:0000313" key="1">
    <source>
        <dbReference type="EMBL" id="CCE63110.1"/>
    </source>
</evidence>
<dbReference type="EMBL" id="HE612860">
    <property type="protein sequence ID" value="CCE63110.1"/>
    <property type="molecule type" value="Genomic_DNA"/>
</dbReference>
<dbReference type="OrthoDB" id="2100652at2759"/>
<dbReference type="InterPro" id="IPR042432">
    <property type="entry name" value="Coa1_fungi"/>
</dbReference>
<dbReference type="GeneID" id="11531251"/>
<dbReference type="KEGG" id="tpf:TPHA_0E00130"/>
<dbReference type="InterPro" id="IPR014807">
    <property type="entry name" value="Coa1"/>
</dbReference>
<dbReference type="RefSeq" id="XP_003685544.1">
    <property type="nucleotide sequence ID" value="XM_003685496.1"/>
</dbReference>
<proteinExistence type="predicted"/>
<protein>
    <submittedName>
        <fullName evidence="1">Uncharacterized protein</fullName>
    </submittedName>
</protein>